<dbReference type="OrthoDB" id="9785826at2"/>
<organism evidence="2 3">
    <name type="scientific">Roseibium alexandrii</name>
    <dbReference type="NCBI Taxonomy" id="388408"/>
    <lineage>
        <taxon>Bacteria</taxon>
        <taxon>Pseudomonadati</taxon>
        <taxon>Pseudomonadota</taxon>
        <taxon>Alphaproteobacteria</taxon>
        <taxon>Hyphomicrobiales</taxon>
        <taxon>Stappiaceae</taxon>
        <taxon>Roseibium</taxon>
    </lineage>
</organism>
<keyword evidence="2" id="KW-0560">Oxidoreductase</keyword>
<protein>
    <submittedName>
        <fullName evidence="2">3-oxoacyl-[acyl-carrier-protein] reductase FabG</fullName>
        <ecNumber evidence="2">1.1.1.100</ecNumber>
    </submittedName>
</protein>
<dbReference type="GO" id="GO:0004316">
    <property type="term" value="F:3-oxoacyl-[acyl-carrier-protein] reductase (NADPH) activity"/>
    <property type="evidence" value="ECO:0007669"/>
    <property type="project" value="UniProtKB-EC"/>
</dbReference>
<dbReference type="EC" id="1.1.1.100" evidence="2"/>
<reference evidence="3" key="1">
    <citation type="submission" date="2015-07" db="EMBL/GenBank/DDBJ databases">
        <authorList>
            <person name="Rodrigo-Torres Lidia"/>
            <person name="Arahal R.David."/>
        </authorList>
    </citation>
    <scope>NUCLEOTIDE SEQUENCE [LARGE SCALE GENOMIC DNA]</scope>
    <source>
        <strain evidence="3">CECT 5112</strain>
    </source>
</reference>
<dbReference type="InterPro" id="IPR002347">
    <property type="entry name" value="SDR_fam"/>
</dbReference>
<dbReference type="RefSeq" id="WP_055672347.1">
    <property type="nucleotide sequence ID" value="NZ_CXWD01000010.1"/>
</dbReference>
<dbReference type="InterPro" id="IPR051468">
    <property type="entry name" value="Fungal_SecMetab_SDRs"/>
</dbReference>
<gene>
    <name evidence="2" type="primary">fabG_8</name>
    <name evidence="2" type="ORF">LAX5112_02806</name>
</gene>
<dbReference type="Proteomes" id="UP000053235">
    <property type="component" value="Unassembled WGS sequence"/>
</dbReference>
<dbReference type="InterPro" id="IPR036291">
    <property type="entry name" value="NAD(P)-bd_dom_sf"/>
</dbReference>
<evidence type="ECO:0000313" key="2">
    <source>
        <dbReference type="EMBL" id="CTQ71392.1"/>
    </source>
</evidence>
<comment type="similarity">
    <text evidence="1">Belongs to the short-chain dehydrogenases/reductases (SDR) family.</text>
</comment>
<dbReference type="EMBL" id="CXWD01000010">
    <property type="protein sequence ID" value="CTQ71392.1"/>
    <property type="molecule type" value="Genomic_DNA"/>
</dbReference>
<dbReference type="Pfam" id="PF00106">
    <property type="entry name" value="adh_short"/>
    <property type="match status" value="1"/>
</dbReference>
<dbReference type="STRING" id="388408.LAX5112_02806"/>
<dbReference type="PANTHER" id="PTHR43544">
    <property type="entry name" value="SHORT-CHAIN DEHYDROGENASE/REDUCTASE"/>
    <property type="match status" value="1"/>
</dbReference>
<dbReference type="GO" id="GO:0019748">
    <property type="term" value="P:secondary metabolic process"/>
    <property type="evidence" value="ECO:0007669"/>
    <property type="project" value="TreeGrafter"/>
</dbReference>
<evidence type="ECO:0000313" key="3">
    <source>
        <dbReference type="Proteomes" id="UP000053235"/>
    </source>
</evidence>
<dbReference type="GO" id="GO:0005737">
    <property type="term" value="C:cytoplasm"/>
    <property type="evidence" value="ECO:0007669"/>
    <property type="project" value="TreeGrafter"/>
</dbReference>
<keyword evidence="3" id="KW-1185">Reference proteome</keyword>
<evidence type="ECO:0000256" key="1">
    <source>
        <dbReference type="RuleBase" id="RU000363"/>
    </source>
</evidence>
<proteinExistence type="inferred from homology"/>
<dbReference type="PRINTS" id="PR00081">
    <property type="entry name" value="GDHRDH"/>
</dbReference>
<sequence>MTTRKIALVTGATRGIGKEAATQLAQKGFTVLVAGRSLEQAAKVAENLKNAGHSAQAVKLDITQSSDIADVVAEIGKTFGKLDILVNNAGVQLEGDWGQNNAASVSQQQLRETFAINLFAQVELTQSFLPLLRKSDDAQILNVSSIVGSLQTHADTSSPWGAVKPFAYNASKAALNLYTISLAQALAGDGIRVASVHPGWVKTDLGTDAAPLTIAEGAQTITELATNQYGQDSGGFYHLGENQPW</sequence>
<dbReference type="PRINTS" id="PR00080">
    <property type="entry name" value="SDRFAMILY"/>
</dbReference>
<dbReference type="Gene3D" id="3.40.50.720">
    <property type="entry name" value="NAD(P)-binding Rossmann-like Domain"/>
    <property type="match status" value="1"/>
</dbReference>
<dbReference type="PANTHER" id="PTHR43544:SF32">
    <property type="entry name" value="CHAIN DEHYDROGENASE, PUTATIVE (AFU_ORTHOLOGUE AFUA_5G01530)-RELATED"/>
    <property type="match status" value="1"/>
</dbReference>
<accession>A0A0M7AA99</accession>
<dbReference type="SUPFAM" id="SSF51735">
    <property type="entry name" value="NAD(P)-binding Rossmann-fold domains"/>
    <property type="match status" value="1"/>
</dbReference>
<name>A0A0M7AA99_9HYPH</name>
<dbReference type="AlphaFoldDB" id="A0A0M7AA99"/>